<proteinExistence type="inferred from homology"/>
<dbReference type="InterPro" id="IPR036318">
    <property type="entry name" value="FAD-bd_PCMH-like_sf"/>
</dbReference>
<evidence type="ECO:0000256" key="10">
    <source>
        <dbReference type="ARBA" id="ARBA00039639"/>
    </source>
</evidence>
<dbReference type="FunFam" id="3.30.70.2190:FF:000001">
    <property type="entry name" value="D-2-hydroxyglutarate dehydrogenase mitochondrial"/>
    <property type="match status" value="1"/>
</dbReference>
<dbReference type="PANTHER" id="PTHR43716">
    <property type="entry name" value="D-2-HYDROXYGLUTARATE DEHYDROGENASE, MITOCHONDRIAL"/>
    <property type="match status" value="1"/>
</dbReference>
<dbReference type="FunFam" id="3.30.465.10:FF:000001">
    <property type="entry name" value="D-2-hydroxyglutarate dehydrogenase, mitochondrial"/>
    <property type="match status" value="1"/>
</dbReference>
<keyword evidence="8" id="KW-0576">Peroxisome</keyword>
<dbReference type="SUPFAM" id="SSF55103">
    <property type="entry name" value="FAD-linked oxidases, C-terminal domain"/>
    <property type="match status" value="1"/>
</dbReference>
<dbReference type="Gene3D" id="3.30.70.2740">
    <property type="match status" value="1"/>
</dbReference>
<dbReference type="FunFam" id="3.30.43.10:FF:000011">
    <property type="entry name" value="D-lactate dehydrogenase (Cytochrome)"/>
    <property type="match status" value="1"/>
</dbReference>
<dbReference type="InterPro" id="IPR016171">
    <property type="entry name" value="Vanillyl_alc_oxidase_C-sub2"/>
</dbReference>
<reference evidence="14" key="1">
    <citation type="submission" date="2021-03" db="EMBL/GenBank/DDBJ databases">
        <title>Chromosome level genome of the anhydrobiotic midge Polypedilum vanderplanki.</title>
        <authorList>
            <person name="Yoshida Y."/>
            <person name="Kikawada T."/>
            <person name="Gusev O."/>
        </authorList>
    </citation>
    <scope>NUCLEOTIDE SEQUENCE</scope>
    <source>
        <strain evidence="14">NIAS01</strain>
        <tissue evidence="14">Whole body or cell culture</tissue>
    </source>
</reference>
<dbReference type="EC" id="1.1.99.39" evidence="9"/>
<dbReference type="GO" id="GO:0071949">
    <property type="term" value="F:FAD binding"/>
    <property type="evidence" value="ECO:0007669"/>
    <property type="project" value="InterPro"/>
</dbReference>
<dbReference type="Pfam" id="PF02913">
    <property type="entry name" value="FAD-oxidase_C"/>
    <property type="match status" value="1"/>
</dbReference>
<evidence type="ECO:0000313" key="15">
    <source>
        <dbReference type="Proteomes" id="UP001107558"/>
    </source>
</evidence>
<dbReference type="SUPFAM" id="SSF56176">
    <property type="entry name" value="FAD-binding/transporter-associated domain-like"/>
    <property type="match status" value="1"/>
</dbReference>
<dbReference type="FunFam" id="3.30.70.2740:FF:000002">
    <property type="entry name" value="D-2-hydroxyglutarate dehydrogenase mitochondrial"/>
    <property type="match status" value="1"/>
</dbReference>
<dbReference type="OrthoDB" id="5332616at2759"/>
<comment type="subunit">
    <text evidence="4">Homodimer.</text>
</comment>
<dbReference type="EMBL" id="JADBJN010000003">
    <property type="protein sequence ID" value="KAG5673304.1"/>
    <property type="molecule type" value="Genomic_DNA"/>
</dbReference>
<feature type="domain" description="FAD-binding PCMH-type" evidence="13">
    <location>
        <begin position="75"/>
        <end position="254"/>
    </location>
</feature>
<evidence type="ECO:0000256" key="6">
    <source>
        <dbReference type="ARBA" id="ARBA00022827"/>
    </source>
</evidence>
<evidence type="ECO:0000256" key="9">
    <source>
        <dbReference type="ARBA" id="ARBA00039003"/>
    </source>
</evidence>
<dbReference type="InterPro" id="IPR016164">
    <property type="entry name" value="FAD-linked_Oxase-like_C"/>
</dbReference>
<dbReference type="Gene3D" id="3.30.43.10">
    <property type="entry name" value="Uridine Diphospho-n-acetylenolpyruvylglucosamine Reductase, domain 2"/>
    <property type="match status" value="1"/>
</dbReference>
<dbReference type="InterPro" id="IPR016166">
    <property type="entry name" value="FAD-bd_PCMH"/>
</dbReference>
<dbReference type="Proteomes" id="UP001107558">
    <property type="component" value="Chromosome 3"/>
</dbReference>
<dbReference type="Gene3D" id="3.30.465.10">
    <property type="match status" value="1"/>
</dbReference>
<dbReference type="InterPro" id="IPR051264">
    <property type="entry name" value="FAD-oxidored/transferase_4"/>
</dbReference>
<evidence type="ECO:0000256" key="2">
    <source>
        <dbReference type="ARBA" id="ARBA00004275"/>
    </source>
</evidence>
<evidence type="ECO:0000256" key="4">
    <source>
        <dbReference type="ARBA" id="ARBA00011738"/>
    </source>
</evidence>
<keyword evidence="5" id="KW-0285">Flavoprotein</keyword>
<evidence type="ECO:0000256" key="3">
    <source>
        <dbReference type="ARBA" id="ARBA00008000"/>
    </source>
</evidence>
<dbReference type="GO" id="GO:0005739">
    <property type="term" value="C:mitochondrion"/>
    <property type="evidence" value="ECO:0007669"/>
    <property type="project" value="TreeGrafter"/>
</dbReference>
<comment type="similarity">
    <text evidence="3">Belongs to the FAD-binding oxidoreductase/transferase type 4 family.</text>
</comment>
<keyword evidence="7" id="KW-0560">Oxidoreductase</keyword>
<dbReference type="InterPro" id="IPR016167">
    <property type="entry name" value="FAD-bd_PCMH_sub1"/>
</dbReference>
<name>A0A9J6BUB4_POLVA</name>
<sequence length="501" mass="55385">MSLLSRSSVFNFAKRGFASSSKIPDLTKDRYPVKRGNYAIINDQDVAKFESILEKHRVITGEETQGYNIDWIGSVRGSSNVVLKPKTTEEVSEILKYCNSRKIAVVPQGGNTGLVGGSVPVFDEVVISMSLMNQIERIDEYSGIVRCQSGVVLEALEANVREKNLCVPLDLGAKGSCHIGGNVSTNAGGLRLIRYGNLHGSVLGVEAVLANGQIMNLMSNFKKDNTGFHLKHLFIGSEGSLGIVTKLAIHCPTAPQAVNLAFVGVENYQNVLDTFLLAKKELGEILSSVEMIDELSLGCSTTMCNIQSPLQTYPFYMIFETSGSNNAHDEEKLTNFLNNAMEKSLVADGVVTNESAKMKTIWEMRERIAESLLKMGYCFKYDISLPLSHFYEIVPVLRERVGDLAKIVCGYGHVGDSNLHLNVLCDSFNKEIYSLVEPFVFEYTSKLNGSVSAEHGIGFHKPKYLHFSKSKEAIDMMRQLKTLMDPNEILNPYKVLPPLNK</sequence>
<gene>
    <name evidence="14" type="ORF">PVAND_003364</name>
</gene>
<evidence type="ECO:0000256" key="7">
    <source>
        <dbReference type="ARBA" id="ARBA00023002"/>
    </source>
</evidence>
<evidence type="ECO:0000256" key="1">
    <source>
        <dbReference type="ARBA" id="ARBA00001974"/>
    </source>
</evidence>
<dbReference type="PANTHER" id="PTHR43716:SF1">
    <property type="entry name" value="D-2-HYDROXYGLUTARATE DEHYDROGENASE, MITOCHONDRIAL"/>
    <property type="match status" value="1"/>
</dbReference>
<comment type="cofactor">
    <cofactor evidence="1">
        <name>FAD</name>
        <dbReference type="ChEBI" id="CHEBI:57692"/>
    </cofactor>
</comment>
<keyword evidence="6" id="KW-0274">FAD</keyword>
<dbReference type="Gene3D" id="1.10.45.10">
    <property type="entry name" value="Vanillyl-alcohol Oxidase, Chain A, domain 4"/>
    <property type="match status" value="1"/>
</dbReference>
<accession>A0A9J6BUB4</accession>
<keyword evidence="15" id="KW-1185">Reference proteome</keyword>
<dbReference type="PROSITE" id="PS51387">
    <property type="entry name" value="FAD_PCMH"/>
    <property type="match status" value="1"/>
</dbReference>
<evidence type="ECO:0000256" key="12">
    <source>
        <dbReference type="ARBA" id="ARBA00049267"/>
    </source>
</evidence>
<evidence type="ECO:0000256" key="11">
    <source>
        <dbReference type="ARBA" id="ARBA00045410"/>
    </source>
</evidence>
<evidence type="ECO:0000256" key="5">
    <source>
        <dbReference type="ARBA" id="ARBA00022630"/>
    </source>
</evidence>
<comment type="caution">
    <text evidence="14">The sequence shown here is derived from an EMBL/GenBank/DDBJ whole genome shotgun (WGS) entry which is preliminary data.</text>
</comment>
<dbReference type="Gene3D" id="3.30.70.2190">
    <property type="match status" value="1"/>
</dbReference>
<dbReference type="AlphaFoldDB" id="A0A9J6BUB4"/>
<dbReference type="InterPro" id="IPR006094">
    <property type="entry name" value="Oxid_FAD_bind_N"/>
</dbReference>
<evidence type="ECO:0000313" key="14">
    <source>
        <dbReference type="EMBL" id="KAG5673304.1"/>
    </source>
</evidence>
<comment type="catalytic activity">
    <reaction evidence="12">
        <text>(R)-malate + A = oxaloacetate + AH2</text>
        <dbReference type="Rhea" id="RHEA:67460"/>
        <dbReference type="ChEBI" id="CHEBI:13193"/>
        <dbReference type="ChEBI" id="CHEBI:15588"/>
        <dbReference type="ChEBI" id="CHEBI:16452"/>
        <dbReference type="ChEBI" id="CHEBI:17499"/>
    </reaction>
    <physiologicalReaction direction="left-to-right" evidence="12">
        <dbReference type="Rhea" id="RHEA:67461"/>
    </physiologicalReaction>
</comment>
<dbReference type="Pfam" id="PF01565">
    <property type="entry name" value="FAD_binding_4"/>
    <property type="match status" value="1"/>
</dbReference>
<evidence type="ECO:0000259" key="13">
    <source>
        <dbReference type="PROSITE" id="PS51387"/>
    </source>
</evidence>
<dbReference type="FunFam" id="1.10.45.10:FF:000001">
    <property type="entry name" value="D-lactate dehydrogenase mitochondrial"/>
    <property type="match status" value="1"/>
</dbReference>
<dbReference type="InterPro" id="IPR016169">
    <property type="entry name" value="FAD-bd_PCMH_sub2"/>
</dbReference>
<dbReference type="InterPro" id="IPR004113">
    <property type="entry name" value="FAD-bd_oxidored_4_C"/>
</dbReference>
<protein>
    <recommendedName>
        <fullName evidence="10">D-2-hydroxyglutarate dehydrogenase, mitochondrial</fullName>
        <ecNumber evidence="9">1.1.99.39</ecNumber>
    </recommendedName>
</protein>
<organism evidence="14 15">
    <name type="scientific">Polypedilum vanderplanki</name>
    <name type="common">Sleeping chironomid midge</name>
    <dbReference type="NCBI Taxonomy" id="319348"/>
    <lineage>
        <taxon>Eukaryota</taxon>
        <taxon>Metazoa</taxon>
        <taxon>Ecdysozoa</taxon>
        <taxon>Arthropoda</taxon>
        <taxon>Hexapoda</taxon>
        <taxon>Insecta</taxon>
        <taxon>Pterygota</taxon>
        <taxon>Neoptera</taxon>
        <taxon>Endopterygota</taxon>
        <taxon>Diptera</taxon>
        <taxon>Nematocera</taxon>
        <taxon>Chironomoidea</taxon>
        <taxon>Chironomidae</taxon>
        <taxon>Chironominae</taxon>
        <taxon>Polypedilum</taxon>
        <taxon>Polypedilum</taxon>
    </lineage>
</organism>
<dbReference type="GO" id="GO:0005777">
    <property type="term" value="C:peroxisome"/>
    <property type="evidence" value="ECO:0007669"/>
    <property type="project" value="UniProtKB-SubCell"/>
</dbReference>
<evidence type="ECO:0000256" key="8">
    <source>
        <dbReference type="ARBA" id="ARBA00023140"/>
    </source>
</evidence>
<comment type="function">
    <text evidence="11">Catalyzes the oxidation of D-2-hydroxyglutarate (D-2-HG) to alpha-ketoglutarate. Also catalyzes the oxidation of other D-2-hydroxyacids, such as D-malate (D-MAL) and D-lactate (D-LAC). Exhibits high activities towards D-2-HG and D-MAL but a very weak activity towards D-LAC.</text>
</comment>
<comment type="subcellular location">
    <subcellularLocation>
        <location evidence="2">Peroxisome</location>
    </subcellularLocation>
</comment>
<dbReference type="GO" id="GO:0051990">
    <property type="term" value="F:(R)-2-hydroxyglutarate dehydrogenase activity"/>
    <property type="evidence" value="ECO:0007669"/>
    <property type="project" value="UniProtKB-EC"/>
</dbReference>